<dbReference type="RefSeq" id="WP_094988152.1">
    <property type="nucleotide sequence ID" value="NZ_CP062158.2"/>
</dbReference>
<comment type="caution">
    <text evidence="1">The sequence shown here is derived from an EMBL/GenBank/DDBJ whole genome shotgun (WGS) entry which is preliminary data.</text>
</comment>
<dbReference type="EMBL" id="NQKG01000012">
    <property type="protein sequence ID" value="OZY54658.1"/>
    <property type="molecule type" value="Genomic_DNA"/>
</dbReference>
<protein>
    <submittedName>
        <fullName evidence="1">Uncharacterized protein</fullName>
    </submittedName>
</protein>
<evidence type="ECO:0000313" key="1">
    <source>
        <dbReference type="EMBL" id="OZY54658.1"/>
    </source>
</evidence>
<evidence type="ECO:0000313" key="2">
    <source>
        <dbReference type="Proteomes" id="UP000216897"/>
    </source>
</evidence>
<name>A0ABX4GKJ1_9PSED</name>
<sequence length="100" mass="11228">MPITTHAFILMDKNGAIIGRIVSAGLTPRVQGAFIPTIEFSKYESVFSKLEHAANNMLFTHTDKIQTKIDRMDFYVIRDDQPAAKLKVKGLQVMEGEAIF</sequence>
<reference evidence="1 2" key="1">
    <citation type="submission" date="2017-08" db="EMBL/GenBank/DDBJ databases">
        <title>Genomic and metabolic characterisation of spoilage-associated Pseudomonas species.</title>
        <authorList>
            <person name="Stanborough T."/>
            <person name="Fegan N."/>
            <person name="Powell S.M."/>
            <person name="Singh T."/>
            <person name="Tamplin M.L."/>
            <person name="Chandry P.S."/>
        </authorList>
    </citation>
    <scope>NUCLEOTIDE SEQUENCE [LARGE SCALE GENOMIC DNA]</scope>
    <source>
        <strain evidence="1 2">L1814</strain>
    </source>
</reference>
<organism evidence="1 2">
    <name type="scientific">Pseudomonas lundensis</name>
    <dbReference type="NCBI Taxonomy" id="86185"/>
    <lineage>
        <taxon>Bacteria</taxon>
        <taxon>Pseudomonadati</taxon>
        <taxon>Pseudomonadota</taxon>
        <taxon>Gammaproteobacteria</taxon>
        <taxon>Pseudomonadales</taxon>
        <taxon>Pseudomonadaceae</taxon>
        <taxon>Pseudomonas</taxon>
    </lineage>
</organism>
<keyword evidence="2" id="KW-1185">Reference proteome</keyword>
<dbReference type="Proteomes" id="UP000216897">
    <property type="component" value="Unassembled WGS sequence"/>
</dbReference>
<proteinExistence type="predicted"/>
<gene>
    <name evidence="1" type="ORF">CJF38_13850</name>
</gene>
<dbReference type="GeneID" id="61880557"/>
<accession>A0ABX4GKJ1</accession>